<dbReference type="Proteomes" id="UP000182229">
    <property type="component" value="Unassembled WGS sequence"/>
</dbReference>
<evidence type="ECO:0000313" key="1">
    <source>
        <dbReference type="EMBL" id="OJH37288.1"/>
    </source>
</evidence>
<dbReference type="EMBL" id="MPIN01000008">
    <property type="protein sequence ID" value="OJH37288.1"/>
    <property type="molecule type" value="Genomic_DNA"/>
</dbReference>
<reference evidence="2" key="1">
    <citation type="submission" date="2016-11" db="EMBL/GenBank/DDBJ databases">
        <authorList>
            <person name="Shukria A."/>
            <person name="Stevens D.C."/>
        </authorList>
    </citation>
    <scope>NUCLEOTIDE SEQUENCE [LARGE SCALE GENOMIC DNA]</scope>
    <source>
        <strain evidence="2">Cbfe23</strain>
    </source>
</reference>
<dbReference type="STRING" id="83449.BON30_28705"/>
<sequence>MTIGEILSFEAPRLIGRYLTEQTSAEERELLLVARDALLFISELGQDYRFEDYRRSPDSPLSSSEGGASIKTPLGEAAGLMVRLRGELHSPEEKELASVLIDALNFIASTGQHTAFEAFRRDALAARPPHVVASFRTREEAEAWLDNQPEPPAQGQVLVSGEYYQFYYFRELNRRGLRPQFTLEMLIRQLMEEGPPATVASFVSHEEAEDWLAKQLAPPTHAFILIAGEYHLAVFHENIHHRAIHPISIVERLEKWERAQGTRDRPVDA</sequence>
<dbReference type="AlphaFoldDB" id="A0A1L9B4V6"/>
<organism evidence="1 2">
    <name type="scientific">Cystobacter ferrugineus</name>
    <dbReference type="NCBI Taxonomy" id="83449"/>
    <lineage>
        <taxon>Bacteria</taxon>
        <taxon>Pseudomonadati</taxon>
        <taxon>Myxococcota</taxon>
        <taxon>Myxococcia</taxon>
        <taxon>Myxococcales</taxon>
        <taxon>Cystobacterineae</taxon>
        <taxon>Archangiaceae</taxon>
        <taxon>Cystobacter</taxon>
    </lineage>
</organism>
<comment type="caution">
    <text evidence="1">The sequence shown here is derived from an EMBL/GenBank/DDBJ whole genome shotgun (WGS) entry which is preliminary data.</text>
</comment>
<evidence type="ECO:0000313" key="2">
    <source>
        <dbReference type="Proteomes" id="UP000182229"/>
    </source>
</evidence>
<protein>
    <submittedName>
        <fullName evidence="1">Uncharacterized protein</fullName>
    </submittedName>
</protein>
<gene>
    <name evidence="1" type="ORF">BON30_28705</name>
</gene>
<accession>A0A1L9B4V6</accession>
<dbReference type="RefSeq" id="WP_071901623.1">
    <property type="nucleotide sequence ID" value="NZ_MPIN01000008.1"/>
</dbReference>
<reference evidence="1 2" key="2">
    <citation type="submission" date="2016-12" db="EMBL/GenBank/DDBJ databases">
        <title>Draft Genome Sequence of Cystobacter ferrugineus Strain Cbfe23.</title>
        <authorList>
            <person name="Akbar S."/>
            <person name="Dowd S.E."/>
            <person name="Stevens D.C."/>
        </authorList>
    </citation>
    <scope>NUCLEOTIDE SEQUENCE [LARGE SCALE GENOMIC DNA]</scope>
    <source>
        <strain evidence="1 2">Cbfe23</strain>
    </source>
</reference>
<proteinExistence type="predicted"/>
<keyword evidence="2" id="KW-1185">Reference proteome</keyword>
<name>A0A1L9B4V6_9BACT</name>